<dbReference type="Proteomes" id="UP001320148">
    <property type="component" value="Chromosome"/>
</dbReference>
<organism evidence="1 2">
    <name type="scientific">Desulfoluna limicola</name>
    <dbReference type="NCBI Taxonomy" id="2810562"/>
    <lineage>
        <taxon>Bacteria</taxon>
        <taxon>Pseudomonadati</taxon>
        <taxon>Thermodesulfobacteriota</taxon>
        <taxon>Desulfobacteria</taxon>
        <taxon>Desulfobacterales</taxon>
        <taxon>Desulfolunaceae</taxon>
        <taxon>Desulfoluna</taxon>
    </lineage>
</organism>
<dbReference type="EMBL" id="AP024488">
    <property type="protein sequence ID" value="BCS97854.1"/>
    <property type="molecule type" value="Genomic_DNA"/>
</dbReference>
<name>A0ABM7PKB8_9BACT</name>
<sequence>MNKEINMKEAGIKFKQLRNHWGLPQEAINLRGETGRSELVQAIEAGDPIYYPAPSGFSGTAEGSVVMDYWRFAKEKSITDCRILDGIRADIAGLEAHTERVDAQGEPESLEYLQCAADFYEEGVEIASGLMVVLGF</sequence>
<keyword evidence="2" id="KW-1185">Reference proteome</keyword>
<evidence type="ECO:0000313" key="1">
    <source>
        <dbReference type="EMBL" id="BCS97854.1"/>
    </source>
</evidence>
<accession>A0ABM7PKB8</accession>
<protein>
    <recommendedName>
        <fullName evidence="3">DUF1877 family protein</fullName>
    </recommendedName>
</protein>
<evidence type="ECO:0008006" key="3">
    <source>
        <dbReference type="Google" id="ProtNLM"/>
    </source>
</evidence>
<dbReference type="RefSeq" id="WP_236889270.1">
    <property type="nucleotide sequence ID" value="NZ_AP024488.1"/>
</dbReference>
<gene>
    <name evidence="1" type="ORF">DSLASN_34860</name>
</gene>
<reference evidence="1 2" key="1">
    <citation type="submission" date="2021-02" db="EMBL/GenBank/DDBJ databases">
        <title>Complete genome of Desulfoluna sp. strain ASN36.</title>
        <authorList>
            <person name="Takahashi A."/>
            <person name="Kojima H."/>
            <person name="Fukui M."/>
        </authorList>
    </citation>
    <scope>NUCLEOTIDE SEQUENCE [LARGE SCALE GENOMIC DNA]</scope>
    <source>
        <strain evidence="1 2">ASN36</strain>
    </source>
</reference>
<proteinExistence type="predicted"/>
<evidence type="ECO:0000313" key="2">
    <source>
        <dbReference type="Proteomes" id="UP001320148"/>
    </source>
</evidence>